<sequence>MKGPRGLRAPVFPGGALRAAAELERERGAPSSESSEVASVGAPWGPPWGPPEGPPSGGPPGRPPEGGPPGGPPSRGAPRGPHRVRPLRPLQEAAALLAAAAKDSEKVRSSSKRNEVLLLRAEDTDLLLPGAPGGSSRTCMRCWVAVGPLYCSSCSKYLCGPCAAVLHCGESVGPHTGGPPTGGPPTGGPPTGGPHKVGTAARALEVDVHLSAPLRKQQQQDSFALDVKVPAARGIHCQRHENEPAKYACVDCGCA</sequence>
<feature type="compositionally biased region" description="Pro residues" evidence="2">
    <location>
        <begin position="44"/>
        <end position="72"/>
    </location>
</feature>
<reference evidence="4" key="2">
    <citation type="submission" date="2013-10" db="EMBL/GenBank/DDBJ databases">
        <authorList>
            <person name="Aslett M."/>
        </authorList>
    </citation>
    <scope>NUCLEOTIDE SEQUENCE [LARGE SCALE GENOMIC DNA]</scope>
    <source>
        <strain evidence="4">Houghton</strain>
    </source>
</reference>
<dbReference type="InterPro" id="IPR000315">
    <property type="entry name" value="Znf_B-box"/>
</dbReference>
<feature type="region of interest" description="Disordered" evidence="2">
    <location>
        <begin position="1"/>
        <end position="84"/>
    </location>
</feature>
<evidence type="ECO:0000256" key="1">
    <source>
        <dbReference type="PROSITE-ProRule" id="PRU00024"/>
    </source>
</evidence>
<proteinExistence type="predicted"/>
<dbReference type="CDD" id="cd19757">
    <property type="entry name" value="Bbox1"/>
    <property type="match status" value="1"/>
</dbReference>
<dbReference type="GO" id="GO:0008270">
    <property type="term" value="F:zinc ion binding"/>
    <property type="evidence" value="ECO:0007669"/>
    <property type="project" value="UniProtKB-KW"/>
</dbReference>
<keyword evidence="1" id="KW-0479">Metal-binding</keyword>
<gene>
    <name evidence="4" type="ORF">ENH_00063090</name>
</gene>
<feature type="region of interest" description="Disordered" evidence="2">
    <location>
        <begin position="175"/>
        <end position="194"/>
    </location>
</feature>
<keyword evidence="5" id="KW-1185">Reference proteome</keyword>
<reference evidence="4" key="1">
    <citation type="submission" date="2013-10" db="EMBL/GenBank/DDBJ databases">
        <title>Genomic analysis of the causative agents of coccidiosis in chickens.</title>
        <authorList>
            <person name="Reid A.J."/>
            <person name="Blake D."/>
            <person name="Billington K."/>
            <person name="Browne H."/>
            <person name="Dunn M."/>
            <person name="Hung S."/>
            <person name="Kawahara F."/>
            <person name="Miranda-Saavedra D."/>
            <person name="Mourier T."/>
            <person name="Nagra H."/>
            <person name="Otto T.D."/>
            <person name="Rawlings N."/>
            <person name="Sanchez A."/>
            <person name="Sanders M."/>
            <person name="Subramaniam C."/>
            <person name="Tay Y."/>
            <person name="Dear P."/>
            <person name="Doerig C."/>
            <person name="Gruber A."/>
            <person name="Parkinson J."/>
            <person name="Shirley M."/>
            <person name="Wan K.L."/>
            <person name="Berriman M."/>
            <person name="Tomley F."/>
            <person name="Pain A."/>
        </authorList>
    </citation>
    <scope>NUCLEOTIDE SEQUENCE [LARGE SCALE GENOMIC DNA]</scope>
    <source>
        <strain evidence="4">Houghton</strain>
    </source>
</reference>
<dbReference type="EMBL" id="HG725656">
    <property type="protein sequence ID" value="CDJ69100.1"/>
    <property type="molecule type" value="Genomic_DNA"/>
</dbReference>
<accession>U6N5C8</accession>
<organism evidence="4 5">
    <name type="scientific">Eimeria necatrix</name>
    <dbReference type="NCBI Taxonomy" id="51315"/>
    <lineage>
        <taxon>Eukaryota</taxon>
        <taxon>Sar</taxon>
        <taxon>Alveolata</taxon>
        <taxon>Apicomplexa</taxon>
        <taxon>Conoidasida</taxon>
        <taxon>Coccidia</taxon>
        <taxon>Eucoccidiorida</taxon>
        <taxon>Eimeriorina</taxon>
        <taxon>Eimeriidae</taxon>
        <taxon>Eimeria</taxon>
    </lineage>
</organism>
<dbReference type="RefSeq" id="XP_013437567.1">
    <property type="nucleotide sequence ID" value="XM_013582113.1"/>
</dbReference>
<protein>
    <recommendedName>
        <fullName evidence="3">B box-type domain-containing protein</fullName>
    </recommendedName>
</protein>
<evidence type="ECO:0000259" key="3">
    <source>
        <dbReference type="PROSITE" id="PS50119"/>
    </source>
</evidence>
<dbReference type="PROSITE" id="PS50119">
    <property type="entry name" value="ZF_BBOX"/>
    <property type="match status" value="1"/>
</dbReference>
<evidence type="ECO:0000313" key="4">
    <source>
        <dbReference type="EMBL" id="CDJ69100.1"/>
    </source>
</evidence>
<dbReference type="Proteomes" id="UP000030754">
    <property type="component" value="Unassembled WGS sequence"/>
</dbReference>
<keyword evidence="1" id="KW-0863">Zinc-finger</keyword>
<dbReference type="VEuPathDB" id="ToxoDB:ENH_00063090"/>
<dbReference type="GeneID" id="25476447"/>
<keyword evidence="1" id="KW-0862">Zinc</keyword>
<name>U6N5C8_9EIME</name>
<evidence type="ECO:0000313" key="5">
    <source>
        <dbReference type="Proteomes" id="UP000030754"/>
    </source>
</evidence>
<feature type="compositionally biased region" description="Low complexity" evidence="2">
    <location>
        <begin position="29"/>
        <end position="43"/>
    </location>
</feature>
<evidence type="ECO:0000256" key="2">
    <source>
        <dbReference type="SAM" id="MobiDB-lite"/>
    </source>
</evidence>
<dbReference type="AlphaFoldDB" id="U6N5C8"/>
<dbReference type="OrthoDB" id="332213at2759"/>
<feature type="compositionally biased region" description="Pro residues" evidence="2">
    <location>
        <begin position="181"/>
        <end position="192"/>
    </location>
</feature>
<feature type="domain" description="B box-type" evidence="3">
    <location>
        <begin position="134"/>
        <end position="180"/>
    </location>
</feature>